<geneLocation type="plasmid" evidence="1">
    <name>pNGTCDC08107</name>
</geneLocation>
<evidence type="ECO:0000313" key="1">
    <source>
        <dbReference type="EMBL" id="ADV09150.1"/>
    </source>
</evidence>
<accession>A0A171IPT5</accession>
<reference evidence="1" key="1">
    <citation type="submission" date="2010-12" db="EMBL/GenBank/DDBJ databases">
        <authorList>
            <person name="Wang C.B."/>
            <person name="He X.J."/>
        </authorList>
    </citation>
    <scope>NUCLEOTIDE SEQUENCE</scope>
    <source>
        <strain evidence="1">TCDC-NG08107</strain>
        <plasmid evidence="1">pNGTCDC08107</plasmid>
    </source>
</reference>
<proteinExistence type="predicted"/>
<sequence>MVYVADLPPFMQERVTCSIAAAEKYHLPPHYLLAVAERENGRPGQQVRNTNGTYDVGAMQINTAYIRTLSRYGVTQSAVAQPGCYAYYLAAWRIKRHIVYDRKGDIWTKIANYHSYTPKYNAIYRAAIIRLAEKWERWLAGRQGNNAKGNVPTQAVPAVRTIRSQPLPKQYVSPTTVYVPRTIRVVERSPEPEPETVQN</sequence>
<gene>
    <name evidence="1" type="ORF">NGTW08_p0020</name>
</gene>
<dbReference type="Gene3D" id="1.10.530.10">
    <property type="match status" value="1"/>
</dbReference>
<dbReference type="SUPFAM" id="SSF53955">
    <property type="entry name" value="Lysozyme-like"/>
    <property type="match status" value="1"/>
</dbReference>
<dbReference type="NCBIfam" id="NF010463">
    <property type="entry name" value="PRK13888.1"/>
    <property type="match status" value="1"/>
</dbReference>
<protein>
    <submittedName>
        <fullName evidence="1">TrbN</fullName>
    </submittedName>
</protein>
<keyword evidence="1" id="KW-0614">Plasmid</keyword>
<dbReference type="CDD" id="cd13400">
    <property type="entry name" value="LT_IagB-like"/>
    <property type="match status" value="1"/>
</dbReference>
<dbReference type="EMBL" id="CP002441">
    <property type="protein sequence ID" value="ADV09150.1"/>
    <property type="molecule type" value="Genomic_DNA"/>
</dbReference>
<name>A0A171IPT5_NEIGO</name>
<dbReference type="BioCyc" id="NGON940296:GLHN-2229-MONOMER"/>
<dbReference type="InterPro" id="IPR023346">
    <property type="entry name" value="Lysozyme-like_dom_sf"/>
</dbReference>
<organism evidence="1">
    <name type="scientific">Neisseria gonorrhoeae TCDC-NG08107</name>
    <dbReference type="NCBI Taxonomy" id="940296"/>
    <lineage>
        <taxon>Bacteria</taxon>
        <taxon>Pseudomonadati</taxon>
        <taxon>Pseudomonadota</taxon>
        <taxon>Betaproteobacteria</taxon>
        <taxon>Neisseriales</taxon>
        <taxon>Neisseriaceae</taxon>
        <taxon>Neisseria</taxon>
    </lineage>
</organism>
<dbReference type="AlphaFoldDB" id="A0A171IPT5"/>
<reference evidence="1" key="2">
    <citation type="journal article" date="2011" name="J. Bacteriol.">
        <title>Draft genome sequence of a dominant, multidrug-resistant Neisseria gonorrhoeae strain, TCDC-NG08107, from a sexual group at high risk of acquiring human immunodeficiency virus infection and syphilis.</title>
        <authorList>
            <person name="Chen C.C."/>
            <person name="Hsia K.C."/>
            <person name="Huang C.T."/>
            <person name="Wong W.W."/>
            <person name="Yen M.Y."/>
            <person name="Li L.H."/>
            <person name="Lin K.Y."/>
            <person name="Chen K.W."/>
            <person name="Li S.Y."/>
        </authorList>
    </citation>
    <scope>NUCLEOTIDE SEQUENCE</scope>
    <source>
        <strain evidence="1">TCDC-NG08107</strain>
        <plasmid evidence="1">pNGTCDC08107</plasmid>
    </source>
</reference>